<gene>
    <name evidence="2" type="ORF">ACFSUD_10615</name>
</gene>
<keyword evidence="2" id="KW-0489">Methyltransferase</keyword>
<dbReference type="InterPro" id="IPR029063">
    <property type="entry name" value="SAM-dependent_MTases_sf"/>
</dbReference>
<dbReference type="InterPro" id="IPR013216">
    <property type="entry name" value="Methyltransf_11"/>
</dbReference>
<proteinExistence type="predicted"/>
<evidence type="ECO:0000313" key="3">
    <source>
        <dbReference type="Proteomes" id="UP001597474"/>
    </source>
</evidence>
<name>A0ABW5U2G5_9RHOB</name>
<protein>
    <submittedName>
        <fullName evidence="2">Class I SAM-dependent methyltransferase</fullName>
        <ecNumber evidence="2">2.1.1.222</ecNumber>
        <ecNumber evidence="2">2.1.1.64</ecNumber>
    </submittedName>
</protein>
<accession>A0ABW5U2G5</accession>
<evidence type="ECO:0000313" key="2">
    <source>
        <dbReference type="EMBL" id="MFD2740023.1"/>
    </source>
</evidence>
<dbReference type="Pfam" id="PF08241">
    <property type="entry name" value="Methyltransf_11"/>
    <property type="match status" value="1"/>
</dbReference>
<dbReference type="Proteomes" id="UP001597474">
    <property type="component" value="Unassembled WGS sequence"/>
</dbReference>
<dbReference type="GO" id="GO:0061542">
    <property type="term" value="F:3-demethylubiquinol 3-O-methyltransferase activity"/>
    <property type="evidence" value="ECO:0007669"/>
    <property type="project" value="UniProtKB-EC"/>
</dbReference>
<feature type="domain" description="Methyltransferase type 11" evidence="1">
    <location>
        <begin position="51"/>
        <end position="129"/>
    </location>
</feature>
<keyword evidence="2" id="KW-0808">Transferase</keyword>
<keyword evidence="3" id="KW-1185">Reference proteome</keyword>
<dbReference type="GO" id="GO:0032259">
    <property type="term" value="P:methylation"/>
    <property type="evidence" value="ECO:0007669"/>
    <property type="project" value="UniProtKB-KW"/>
</dbReference>
<dbReference type="GO" id="GO:0102208">
    <property type="term" value="F:2-polyprenyl-6-hydroxyphenol methylase activity"/>
    <property type="evidence" value="ECO:0007669"/>
    <property type="project" value="UniProtKB-EC"/>
</dbReference>
<dbReference type="SUPFAM" id="SSF53335">
    <property type="entry name" value="S-adenosyl-L-methionine-dependent methyltransferases"/>
    <property type="match status" value="1"/>
</dbReference>
<sequence length="239" mass="26614">MRISEADLPDIASSTEIYVRRFEGCTGAWLLSVQTEAILSGLSGIVPGYALDIGGGHMQVTPPLLHQGWRVTTLISAPSAGTLLRARLGLDADIVTGDLDATGFDERSFDAVVAMRMMAHVRDWRAFLVAACARSRDVVIIDFPRSRRVPLISELLFRLKKTFEGDTRAYATMTLAEVSGVLEAQGFEIRERTGQFVLPMVLHRFLKRPRLSRYLERRLRFLAPSLGSPMILCARRKVP</sequence>
<evidence type="ECO:0000259" key="1">
    <source>
        <dbReference type="Pfam" id="PF08241"/>
    </source>
</evidence>
<dbReference type="EMBL" id="JBHUMP010000008">
    <property type="protein sequence ID" value="MFD2740023.1"/>
    <property type="molecule type" value="Genomic_DNA"/>
</dbReference>
<dbReference type="EC" id="2.1.1.64" evidence="2"/>
<dbReference type="EC" id="2.1.1.222" evidence="2"/>
<organism evidence="2 3">
    <name type="scientific">Sulfitobacter aestuarii</name>
    <dbReference type="NCBI Taxonomy" id="2161676"/>
    <lineage>
        <taxon>Bacteria</taxon>
        <taxon>Pseudomonadati</taxon>
        <taxon>Pseudomonadota</taxon>
        <taxon>Alphaproteobacteria</taxon>
        <taxon>Rhodobacterales</taxon>
        <taxon>Roseobacteraceae</taxon>
        <taxon>Sulfitobacter</taxon>
    </lineage>
</organism>
<dbReference type="RefSeq" id="WP_386374188.1">
    <property type="nucleotide sequence ID" value="NZ_JBHUMP010000008.1"/>
</dbReference>
<reference evidence="3" key="1">
    <citation type="journal article" date="2019" name="Int. J. Syst. Evol. Microbiol.">
        <title>The Global Catalogue of Microorganisms (GCM) 10K type strain sequencing project: providing services to taxonomists for standard genome sequencing and annotation.</title>
        <authorList>
            <consortium name="The Broad Institute Genomics Platform"/>
            <consortium name="The Broad Institute Genome Sequencing Center for Infectious Disease"/>
            <person name="Wu L."/>
            <person name="Ma J."/>
        </authorList>
    </citation>
    <scope>NUCLEOTIDE SEQUENCE [LARGE SCALE GENOMIC DNA]</scope>
    <source>
        <strain evidence="3">TISTR 2562</strain>
    </source>
</reference>
<comment type="caution">
    <text evidence="2">The sequence shown here is derived from an EMBL/GenBank/DDBJ whole genome shotgun (WGS) entry which is preliminary data.</text>
</comment>
<dbReference type="Gene3D" id="3.40.50.150">
    <property type="entry name" value="Vaccinia Virus protein VP39"/>
    <property type="match status" value="1"/>
</dbReference>